<evidence type="ECO:0000313" key="4">
    <source>
        <dbReference type="Proteomes" id="UP000062160"/>
    </source>
</evidence>
<dbReference type="Proteomes" id="UP000062160">
    <property type="component" value="Unassembled WGS sequence"/>
</dbReference>
<dbReference type="InterPro" id="IPR029058">
    <property type="entry name" value="AB_hydrolase_fold"/>
</dbReference>
<feature type="domain" description="Xaa-Pro dipeptidyl-peptidase C-terminal" evidence="2">
    <location>
        <begin position="347"/>
        <end position="582"/>
    </location>
</feature>
<dbReference type="NCBIfam" id="TIGR00976">
    <property type="entry name" value="CocE_NonD"/>
    <property type="match status" value="1"/>
</dbReference>
<sequence length="614" mass="71109">MKLKEFKEITGLSKCPVYWDRRYSKDLDKLSKPEYSIKKEADVPVILRDGCKIYCDIYHPAEIDQAPALVAWSAYGKEMQVMRHGSLPSSSNYFDHSLEAGDMEFFVTRGYTFIIPNPRGIGKSEGEFLGIYNPQEQEDCYDTVEWAGTVCKYCNGKVALMGYSYFGIIQALVAALQPPHLVCIMPLSYTDDYYQHGYYGGVANTYMNMYWELCPSNNPVPWTTKMMSEEEMKELICEIQKDPDIAINSYFNKIFNVWPPKYHTFYLDYLLHPQEDDFWRPRSVKYKYDKIKVPIYLKCGWAPSGRWTAPVFNAMNSSELSVYKRCGVMEDYNGLELPYRFMNEEMLRWYDHWMKGIDTGITEEPPIKLNIMGRGYRYEYEYPLARTEYKKLYLHPFGQLRWDPVIDSDLPPDSFTHRPPHITTDVESLVYRTNRFNKPTEFTGPIELHLFAAIDSTDANFICKVWQILQDGSRMPVCRAGYLKACYKLDEEKSLIGRPVHDYTKRYPVTPGQINEYVIEINPIGMVFDPGTSLELEIKAMDNYPPQAGAWQGKMGHLGPIPSSNTINYKIYRDNHYQSYILMPYILSSPDELWLQSVVEDNIVAAGTVSGGTH</sequence>
<dbReference type="InterPro" id="IPR008979">
    <property type="entry name" value="Galactose-bd-like_sf"/>
</dbReference>
<evidence type="ECO:0000313" key="3">
    <source>
        <dbReference type="EMBL" id="GAQ25820.1"/>
    </source>
</evidence>
<name>A0A0U9HKB4_9FIRM</name>
<dbReference type="Gene3D" id="1.10.3020.20">
    <property type="match status" value="2"/>
</dbReference>
<proteinExistence type="predicted"/>
<dbReference type="OrthoDB" id="319764at2"/>
<dbReference type="SUPFAM" id="SSF49785">
    <property type="entry name" value="Galactose-binding domain-like"/>
    <property type="match status" value="1"/>
</dbReference>
<dbReference type="Gene3D" id="2.60.120.260">
    <property type="entry name" value="Galactose-binding domain-like"/>
    <property type="match status" value="1"/>
</dbReference>
<keyword evidence="1" id="KW-0378">Hydrolase</keyword>
<dbReference type="STRING" id="224999.GCA_001485475_01856"/>
<dbReference type="InterPro" id="IPR005674">
    <property type="entry name" value="CocE/Ser_esterase"/>
</dbReference>
<protein>
    <recommendedName>
        <fullName evidence="2">Xaa-Pro dipeptidyl-peptidase C-terminal domain-containing protein</fullName>
    </recommendedName>
</protein>
<evidence type="ECO:0000256" key="1">
    <source>
        <dbReference type="ARBA" id="ARBA00022801"/>
    </source>
</evidence>
<gene>
    <name evidence="3" type="ORF">TSYNT_968</name>
</gene>
<dbReference type="PANTHER" id="PTHR43056:SF10">
    <property type="entry name" value="COCE_NOND FAMILY, PUTATIVE (AFU_ORTHOLOGUE AFUA_7G00600)-RELATED"/>
    <property type="match status" value="1"/>
</dbReference>
<reference evidence="3" key="1">
    <citation type="journal article" date="2016" name="Genome Announc.">
        <title>Draft Genome Sequence of the Syntrophic Lactate-Degrading Bacterium Tepidanaerobacter syntrophicus JLT.</title>
        <authorList>
            <person name="Matsuura N."/>
            <person name="Ohashi A."/>
            <person name="Tourlousse D.M."/>
            <person name="Sekiguchi Y."/>
        </authorList>
    </citation>
    <scope>NUCLEOTIDE SEQUENCE [LARGE SCALE GENOMIC DNA]</scope>
    <source>
        <strain evidence="3">JL</strain>
    </source>
</reference>
<dbReference type="PANTHER" id="PTHR43056">
    <property type="entry name" value="PEPTIDASE S9 PROLYL OLIGOPEPTIDASE"/>
    <property type="match status" value="1"/>
</dbReference>
<dbReference type="Pfam" id="PF08530">
    <property type="entry name" value="PepX_C"/>
    <property type="match status" value="1"/>
</dbReference>
<accession>A0A0U9HKB4</accession>
<dbReference type="RefSeq" id="WP_059033387.1">
    <property type="nucleotide sequence ID" value="NZ_DF977003.1"/>
</dbReference>
<dbReference type="GO" id="GO:0008239">
    <property type="term" value="F:dipeptidyl-peptidase activity"/>
    <property type="evidence" value="ECO:0007669"/>
    <property type="project" value="InterPro"/>
</dbReference>
<organism evidence="3">
    <name type="scientific">Tepidanaerobacter syntrophicus</name>
    <dbReference type="NCBI Taxonomy" id="224999"/>
    <lineage>
        <taxon>Bacteria</taxon>
        <taxon>Bacillati</taxon>
        <taxon>Bacillota</taxon>
        <taxon>Clostridia</taxon>
        <taxon>Thermosediminibacterales</taxon>
        <taxon>Tepidanaerobacteraceae</taxon>
        <taxon>Tepidanaerobacter</taxon>
    </lineage>
</organism>
<dbReference type="InterPro" id="IPR000383">
    <property type="entry name" value="Xaa-Pro-like_dom"/>
</dbReference>
<dbReference type="EMBL" id="DF977003">
    <property type="protein sequence ID" value="GAQ25820.1"/>
    <property type="molecule type" value="Genomic_DNA"/>
</dbReference>
<dbReference type="SMART" id="SM00939">
    <property type="entry name" value="PepX_C"/>
    <property type="match status" value="1"/>
</dbReference>
<dbReference type="Gene3D" id="3.40.50.1820">
    <property type="entry name" value="alpha/beta hydrolase"/>
    <property type="match status" value="2"/>
</dbReference>
<dbReference type="InterPro" id="IPR050585">
    <property type="entry name" value="Xaa-Pro_dipeptidyl-ppase/CocE"/>
</dbReference>
<dbReference type="SUPFAM" id="SSF53474">
    <property type="entry name" value="alpha/beta-Hydrolases"/>
    <property type="match status" value="1"/>
</dbReference>
<keyword evidence="4" id="KW-1185">Reference proteome</keyword>
<evidence type="ECO:0000259" key="2">
    <source>
        <dbReference type="SMART" id="SM00939"/>
    </source>
</evidence>
<dbReference type="AlphaFoldDB" id="A0A0U9HKB4"/>
<dbReference type="Pfam" id="PF02129">
    <property type="entry name" value="Peptidase_S15"/>
    <property type="match status" value="1"/>
</dbReference>
<dbReference type="InterPro" id="IPR013736">
    <property type="entry name" value="Xaa-Pro_dipept_C"/>
</dbReference>